<organism evidence="3 4">
    <name type="scientific">Streptosporangium longisporum</name>
    <dbReference type="NCBI Taxonomy" id="46187"/>
    <lineage>
        <taxon>Bacteria</taxon>
        <taxon>Bacillati</taxon>
        <taxon>Actinomycetota</taxon>
        <taxon>Actinomycetes</taxon>
        <taxon>Streptosporangiales</taxon>
        <taxon>Streptosporangiaceae</taxon>
        <taxon>Streptosporangium</taxon>
    </lineage>
</organism>
<name>A0ABN3XUI0_9ACTN</name>
<feature type="chain" id="PRO_5047159325" description="Peptidase inhibitor family I36 protein" evidence="2">
    <location>
        <begin position="23"/>
        <end position="206"/>
    </location>
</feature>
<reference evidence="3 4" key="1">
    <citation type="journal article" date="2019" name="Int. J. Syst. Evol. Microbiol.">
        <title>The Global Catalogue of Microorganisms (GCM) 10K type strain sequencing project: providing services to taxonomists for standard genome sequencing and annotation.</title>
        <authorList>
            <consortium name="The Broad Institute Genomics Platform"/>
            <consortium name="The Broad Institute Genome Sequencing Center for Infectious Disease"/>
            <person name="Wu L."/>
            <person name="Ma J."/>
        </authorList>
    </citation>
    <scope>NUCLEOTIDE SEQUENCE [LARGE SCALE GENOMIC DNA]</scope>
    <source>
        <strain evidence="3 4">JCM 3106</strain>
    </source>
</reference>
<protein>
    <recommendedName>
        <fullName evidence="5">Peptidase inhibitor family I36 protein</fullName>
    </recommendedName>
</protein>
<dbReference type="Proteomes" id="UP001499930">
    <property type="component" value="Unassembled WGS sequence"/>
</dbReference>
<gene>
    <name evidence="3" type="ORF">GCM10017559_17940</name>
</gene>
<evidence type="ECO:0000256" key="2">
    <source>
        <dbReference type="SAM" id="SignalP"/>
    </source>
</evidence>
<keyword evidence="2" id="KW-0732">Signal</keyword>
<proteinExistence type="predicted"/>
<accession>A0ABN3XUI0</accession>
<evidence type="ECO:0000313" key="3">
    <source>
        <dbReference type="EMBL" id="GAA2997712.1"/>
    </source>
</evidence>
<dbReference type="RefSeq" id="WP_344890995.1">
    <property type="nucleotide sequence ID" value="NZ_BAAAWD010000006.1"/>
</dbReference>
<evidence type="ECO:0000256" key="1">
    <source>
        <dbReference type="SAM" id="MobiDB-lite"/>
    </source>
</evidence>
<comment type="caution">
    <text evidence="3">The sequence shown here is derived from an EMBL/GenBank/DDBJ whole genome shotgun (WGS) entry which is preliminary data.</text>
</comment>
<keyword evidence="4" id="KW-1185">Reference proteome</keyword>
<evidence type="ECO:0008006" key="5">
    <source>
        <dbReference type="Google" id="ProtNLM"/>
    </source>
</evidence>
<evidence type="ECO:0000313" key="4">
    <source>
        <dbReference type="Proteomes" id="UP001499930"/>
    </source>
</evidence>
<dbReference type="EMBL" id="BAAAWD010000006">
    <property type="protein sequence ID" value="GAA2997712.1"/>
    <property type="molecule type" value="Genomic_DNA"/>
</dbReference>
<sequence>MAPVKHRLVRYLAVSFALAVSAVTFQPPIAANADDAPGIQAQQTPGPDDRPAGLQPKPLDATPLRPAPDAGTTSRTPDAADAAAAVECCGLVIRYNSIQNLVVAANINAGNVGKGGNCNIWNWNGGNVWSPVNPGRNCDTRSMNGHTYSWNIWADTDAFTLQYEDYWLNFHGSWRRIGANVYTKISSIETAKCYRESDGVNCYVVY</sequence>
<feature type="signal peptide" evidence="2">
    <location>
        <begin position="1"/>
        <end position="22"/>
    </location>
</feature>
<feature type="region of interest" description="Disordered" evidence="1">
    <location>
        <begin position="31"/>
        <end position="78"/>
    </location>
</feature>